<evidence type="ECO:0000313" key="1">
    <source>
        <dbReference type="EMBL" id="QED26485.1"/>
    </source>
</evidence>
<reference evidence="1 2" key="1">
    <citation type="submission" date="2019-08" db="EMBL/GenBank/DDBJ databases">
        <authorList>
            <person name="Liang Q."/>
        </authorList>
    </citation>
    <scope>NUCLEOTIDE SEQUENCE [LARGE SCALE GENOMIC DNA]</scope>
    <source>
        <strain evidence="1 2">V1718</strain>
    </source>
</reference>
<dbReference type="Proteomes" id="UP000321595">
    <property type="component" value="Chromosome"/>
</dbReference>
<dbReference type="InterPro" id="IPR002763">
    <property type="entry name" value="DUF72"/>
</dbReference>
<accession>A0A5B8XLL5</accession>
<dbReference type="SUPFAM" id="SSF117396">
    <property type="entry name" value="TM1631-like"/>
    <property type="match status" value="1"/>
</dbReference>
<dbReference type="AlphaFoldDB" id="A0A5B8XLL5"/>
<dbReference type="OrthoDB" id="9780310at2"/>
<dbReference type="RefSeq" id="WP_146957959.1">
    <property type="nucleotide sequence ID" value="NZ_CP042467.1"/>
</dbReference>
<sequence length="230" mass="26572">MTKFYFASDEINKGWKRYFNLANALEVTNEGKLPSIKTLNSWRVSSPKGFGFVVHVLDEFIEALDRLSAAGASQLDDQAKAAFEASLERAKALGAIALFLPTSFDFSPTQSNRTLLEKVAELNRGKLMLVWESQGMWSLEDMRDWASKRGIVYAWDPFMAFEEGLEFGRGDVCFKINERQGTRRHFDGYDMENLIEWAQGYDRAILLFRGRFKWRHLKEWRETLKSSVET</sequence>
<organism evidence="1 2">
    <name type="scientific">Microvenator marinus</name>
    <dbReference type="NCBI Taxonomy" id="2600177"/>
    <lineage>
        <taxon>Bacteria</taxon>
        <taxon>Deltaproteobacteria</taxon>
        <taxon>Bradymonadales</taxon>
        <taxon>Microvenatoraceae</taxon>
        <taxon>Microvenator</taxon>
    </lineage>
</organism>
<dbReference type="KEGG" id="bbae:FRD01_04330"/>
<protein>
    <submittedName>
        <fullName evidence="1">DUF72 domain-containing protein</fullName>
    </submittedName>
</protein>
<dbReference type="EMBL" id="CP042467">
    <property type="protein sequence ID" value="QED26485.1"/>
    <property type="molecule type" value="Genomic_DNA"/>
</dbReference>
<name>A0A5B8XLL5_9DELT</name>
<dbReference type="Gene3D" id="3.20.20.410">
    <property type="entry name" value="Protein of unknown function UPF0759"/>
    <property type="match status" value="1"/>
</dbReference>
<evidence type="ECO:0000313" key="2">
    <source>
        <dbReference type="Proteomes" id="UP000321595"/>
    </source>
</evidence>
<dbReference type="Pfam" id="PF01904">
    <property type="entry name" value="DUF72"/>
    <property type="match status" value="1"/>
</dbReference>
<proteinExistence type="predicted"/>
<keyword evidence="2" id="KW-1185">Reference proteome</keyword>
<dbReference type="InterPro" id="IPR036520">
    <property type="entry name" value="UPF0759_sf"/>
</dbReference>
<gene>
    <name evidence="1" type="ORF">FRD01_04330</name>
</gene>